<feature type="transmembrane region" description="Helical" evidence="7">
    <location>
        <begin position="48"/>
        <end position="70"/>
    </location>
</feature>
<keyword evidence="5 7" id="KW-1133">Transmembrane helix</keyword>
<feature type="transmembrane region" description="Helical" evidence="7">
    <location>
        <begin position="76"/>
        <end position="95"/>
    </location>
</feature>
<keyword evidence="4 7" id="KW-0812">Transmembrane</keyword>
<reference evidence="9" key="1">
    <citation type="submission" date="2016-10" db="EMBL/GenBank/DDBJ databases">
        <authorList>
            <person name="Varghese N."/>
            <person name="Submissions S."/>
        </authorList>
    </citation>
    <scope>NUCLEOTIDE SEQUENCE [LARGE SCALE GENOMIC DNA]</scope>
    <source>
        <strain evidence="9">DSM 10146</strain>
    </source>
</reference>
<keyword evidence="9" id="KW-1185">Reference proteome</keyword>
<gene>
    <name evidence="8" type="ORF">SAMN04488105_101211</name>
</gene>
<dbReference type="PANTHER" id="PTHR33508:SF1">
    <property type="entry name" value="UPF0056 MEMBRANE PROTEIN YHCE"/>
    <property type="match status" value="1"/>
</dbReference>
<dbReference type="NCBIfam" id="TIGR00427">
    <property type="entry name" value="NAAT family transporter"/>
    <property type="match status" value="1"/>
</dbReference>
<evidence type="ECO:0000256" key="4">
    <source>
        <dbReference type="ARBA" id="ARBA00022692"/>
    </source>
</evidence>
<dbReference type="RefSeq" id="WP_089954367.1">
    <property type="nucleotide sequence ID" value="NZ_FNAV01000001.1"/>
</dbReference>
<dbReference type="Pfam" id="PF01914">
    <property type="entry name" value="MarC"/>
    <property type="match status" value="1"/>
</dbReference>
<feature type="transmembrane region" description="Helical" evidence="7">
    <location>
        <begin position="148"/>
        <end position="169"/>
    </location>
</feature>
<comment type="similarity">
    <text evidence="2 7">Belongs to the UPF0056 (MarC) family.</text>
</comment>
<evidence type="ECO:0000256" key="3">
    <source>
        <dbReference type="ARBA" id="ARBA00022475"/>
    </source>
</evidence>
<dbReference type="GO" id="GO:0005886">
    <property type="term" value="C:plasma membrane"/>
    <property type="evidence" value="ECO:0007669"/>
    <property type="project" value="UniProtKB-SubCell"/>
</dbReference>
<evidence type="ECO:0000256" key="7">
    <source>
        <dbReference type="RuleBase" id="RU362048"/>
    </source>
</evidence>
<name>A0A1G7AK52_9RHOB</name>
<dbReference type="EMBL" id="FNAV01000001">
    <property type="protein sequence ID" value="SDE15162.1"/>
    <property type="molecule type" value="Genomic_DNA"/>
</dbReference>
<evidence type="ECO:0000313" key="8">
    <source>
        <dbReference type="EMBL" id="SDE15162.1"/>
    </source>
</evidence>
<feature type="transmembrane region" description="Helical" evidence="7">
    <location>
        <begin position="116"/>
        <end position="136"/>
    </location>
</feature>
<organism evidence="8 9">
    <name type="scientific">Salipiger thiooxidans</name>
    <dbReference type="NCBI Taxonomy" id="282683"/>
    <lineage>
        <taxon>Bacteria</taxon>
        <taxon>Pseudomonadati</taxon>
        <taxon>Pseudomonadota</taxon>
        <taxon>Alphaproteobacteria</taxon>
        <taxon>Rhodobacterales</taxon>
        <taxon>Roseobacteraceae</taxon>
        <taxon>Salipiger</taxon>
    </lineage>
</organism>
<protein>
    <recommendedName>
        <fullName evidence="7">UPF0056 membrane protein</fullName>
    </recommendedName>
</protein>
<feature type="transmembrane region" description="Helical" evidence="7">
    <location>
        <begin position="181"/>
        <end position="202"/>
    </location>
</feature>
<dbReference type="OrthoDB" id="21094at2"/>
<feature type="transmembrane region" description="Helical" evidence="7">
    <location>
        <begin position="6"/>
        <end position="27"/>
    </location>
</feature>
<evidence type="ECO:0000256" key="5">
    <source>
        <dbReference type="ARBA" id="ARBA00022989"/>
    </source>
</evidence>
<dbReference type="InterPro" id="IPR002771">
    <property type="entry name" value="Multi_antbiot-R_MarC"/>
</dbReference>
<sequence>MDTAFLIKFLGAIFAIMNPFVNLPMFLSLTDGMSLAEQRGAALRTVTYSGALCAVVAVAGTAILGFFGISVDDFRVAGGLVLMIIGLGMLNGSAGSAHHGTSAERAQQDPESDPSFYPLAFPILVGPGTITTIVVFTGQAKGMGDHLAIALALAGVLVSLGVVMFFAASIGRYLSQTLRVVMIRIMGMILAAIAVEMIASGLKALLPGLA</sequence>
<evidence type="ECO:0000256" key="2">
    <source>
        <dbReference type="ARBA" id="ARBA00009784"/>
    </source>
</evidence>
<evidence type="ECO:0000313" key="9">
    <source>
        <dbReference type="Proteomes" id="UP000198994"/>
    </source>
</evidence>
<dbReference type="Proteomes" id="UP000198994">
    <property type="component" value="Unassembled WGS sequence"/>
</dbReference>
<proteinExistence type="inferred from homology"/>
<evidence type="ECO:0000256" key="1">
    <source>
        <dbReference type="ARBA" id="ARBA00004651"/>
    </source>
</evidence>
<evidence type="ECO:0000256" key="6">
    <source>
        <dbReference type="ARBA" id="ARBA00023136"/>
    </source>
</evidence>
<comment type="subcellular location">
    <subcellularLocation>
        <location evidence="1 7">Cell membrane</location>
        <topology evidence="1 7">Multi-pass membrane protein</topology>
    </subcellularLocation>
</comment>
<dbReference type="PANTHER" id="PTHR33508">
    <property type="entry name" value="UPF0056 MEMBRANE PROTEIN YHCE"/>
    <property type="match status" value="1"/>
</dbReference>
<keyword evidence="3" id="KW-1003">Cell membrane</keyword>
<accession>A0A1G7AK52</accession>
<dbReference type="AlphaFoldDB" id="A0A1G7AK52"/>
<keyword evidence="6 7" id="KW-0472">Membrane</keyword>
<dbReference type="STRING" id="282683.SAMN04488105_101211"/>